<dbReference type="AlphaFoldDB" id="A0A160TM57"/>
<dbReference type="EMBL" id="CZQE01000307">
    <property type="protein sequence ID" value="CUS45833.1"/>
    <property type="molecule type" value="Genomic_DNA"/>
</dbReference>
<protein>
    <submittedName>
        <fullName evidence="2">Chemotaxis response regulator protein-glutamate methylesterase CheB</fullName>
        <ecNumber evidence="2">3.1.1.61</ecNumber>
    </submittedName>
</protein>
<reference evidence="2" key="1">
    <citation type="submission" date="2015-10" db="EMBL/GenBank/DDBJ databases">
        <authorList>
            <person name="Gilbert D.G."/>
        </authorList>
    </citation>
    <scope>NUCLEOTIDE SEQUENCE</scope>
</reference>
<dbReference type="Gene3D" id="3.40.50.2300">
    <property type="match status" value="1"/>
</dbReference>
<sequence length="142" mass="14976">MSATSPGSVLIIDDSLTVRAIIEEMLSGDRDLRVVGSAGDIDTARMLIRQHQPSVITLDLAMPGIGGMTFLDELAAGPHAPVLVVSSHTRDGSDTAHEAVARGAIACFDKAHLVSHAKDFRRALKKSARSKPRQPSLAAPST</sequence>
<evidence type="ECO:0000313" key="2">
    <source>
        <dbReference type="EMBL" id="CUS45833.1"/>
    </source>
</evidence>
<accession>A0A160TM57</accession>
<dbReference type="PANTHER" id="PTHR42872:SF6">
    <property type="entry name" value="PROTEIN-GLUTAMATE METHYLESTERASE_PROTEIN-GLUTAMINE GLUTAMINASE"/>
    <property type="match status" value="1"/>
</dbReference>
<dbReference type="PANTHER" id="PTHR42872">
    <property type="entry name" value="PROTEIN-GLUTAMATE METHYLESTERASE/PROTEIN-GLUTAMINE GLUTAMINASE"/>
    <property type="match status" value="1"/>
</dbReference>
<keyword evidence="2" id="KW-0378">Hydrolase</keyword>
<dbReference type="EC" id="3.1.1.61" evidence="2"/>
<dbReference type="InterPro" id="IPR001789">
    <property type="entry name" value="Sig_transdc_resp-reg_receiver"/>
</dbReference>
<feature type="domain" description="Response regulatory" evidence="1">
    <location>
        <begin position="8"/>
        <end position="125"/>
    </location>
</feature>
<gene>
    <name evidence="2" type="ORF">MGWOODY_Smn3458</name>
</gene>
<name>A0A160TM57_9ZZZZ</name>
<dbReference type="CDD" id="cd17541">
    <property type="entry name" value="REC_CheB-like"/>
    <property type="match status" value="1"/>
</dbReference>
<dbReference type="SMART" id="SM00448">
    <property type="entry name" value="REC"/>
    <property type="match status" value="1"/>
</dbReference>
<organism evidence="2">
    <name type="scientific">hydrothermal vent metagenome</name>
    <dbReference type="NCBI Taxonomy" id="652676"/>
    <lineage>
        <taxon>unclassified sequences</taxon>
        <taxon>metagenomes</taxon>
        <taxon>ecological metagenomes</taxon>
    </lineage>
</organism>
<dbReference type="Pfam" id="PF00072">
    <property type="entry name" value="Response_reg"/>
    <property type="match status" value="1"/>
</dbReference>
<dbReference type="GO" id="GO:0000160">
    <property type="term" value="P:phosphorelay signal transduction system"/>
    <property type="evidence" value="ECO:0007669"/>
    <property type="project" value="InterPro"/>
</dbReference>
<dbReference type="GO" id="GO:0008984">
    <property type="term" value="F:protein-glutamate methylesterase activity"/>
    <property type="evidence" value="ECO:0007669"/>
    <property type="project" value="UniProtKB-EC"/>
</dbReference>
<dbReference type="InterPro" id="IPR011006">
    <property type="entry name" value="CheY-like_superfamily"/>
</dbReference>
<evidence type="ECO:0000259" key="1">
    <source>
        <dbReference type="PROSITE" id="PS50110"/>
    </source>
</evidence>
<dbReference type="SUPFAM" id="SSF52172">
    <property type="entry name" value="CheY-like"/>
    <property type="match status" value="1"/>
</dbReference>
<proteinExistence type="predicted"/>
<dbReference type="PROSITE" id="PS50110">
    <property type="entry name" value="RESPONSE_REGULATORY"/>
    <property type="match status" value="1"/>
</dbReference>